<evidence type="ECO:0000256" key="2">
    <source>
        <dbReference type="SAM" id="MobiDB-lite"/>
    </source>
</evidence>
<evidence type="ECO:0000313" key="4">
    <source>
        <dbReference type="Proteomes" id="UP000191408"/>
    </source>
</evidence>
<organism evidence="3 4">
    <name type="scientific">Penicillium polonicum</name>
    <dbReference type="NCBI Taxonomy" id="60169"/>
    <lineage>
        <taxon>Eukaryota</taxon>
        <taxon>Fungi</taxon>
        <taxon>Dikarya</taxon>
        <taxon>Ascomycota</taxon>
        <taxon>Pezizomycotina</taxon>
        <taxon>Eurotiomycetes</taxon>
        <taxon>Eurotiomycetidae</taxon>
        <taxon>Eurotiales</taxon>
        <taxon>Aspergillaceae</taxon>
        <taxon>Penicillium</taxon>
    </lineage>
</organism>
<protein>
    <submittedName>
        <fullName evidence="3">Uncharacterized protein</fullName>
    </submittedName>
</protein>
<dbReference type="AlphaFoldDB" id="A0A1V6N608"/>
<name>A0A1V6N608_PENPO</name>
<accession>A0A1V6N608</accession>
<dbReference type="InterPro" id="IPR018860">
    <property type="entry name" value="APC_suCDC26"/>
</dbReference>
<feature type="compositionally biased region" description="Basic and acidic residues" evidence="2">
    <location>
        <begin position="27"/>
        <end position="38"/>
    </location>
</feature>
<feature type="region of interest" description="Disordered" evidence="2">
    <location>
        <begin position="27"/>
        <end position="55"/>
    </location>
</feature>
<dbReference type="Pfam" id="PF10471">
    <property type="entry name" value="ANAPC_CDC26"/>
    <property type="match status" value="1"/>
</dbReference>
<dbReference type="GO" id="GO:0005680">
    <property type="term" value="C:anaphase-promoting complex"/>
    <property type="evidence" value="ECO:0007669"/>
    <property type="project" value="InterPro"/>
</dbReference>
<evidence type="ECO:0000256" key="1">
    <source>
        <dbReference type="ARBA" id="ARBA00022786"/>
    </source>
</evidence>
<dbReference type="EMBL" id="MDYM01000027">
    <property type="protein sequence ID" value="OQD60140.1"/>
    <property type="molecule type" value="Genomic_DNA"/>
</dbReference>
<sequence length="241" mass="27196">MLRRKPTAIAITSEDIAAFEEARLRKLSEENKHPEAHTKGSSNVNLDPSDELKPLPGDKARICRIFGDENITPVPYINTSYIIHHPPRITASGRCAFQAPDDHDHDHDMGFPSANIYRYASVSHHFAYGDPLTRTLIQCQEQRNGTLEYLLDTTENNAYSFVHLDHTFSPHSRENVIFFRAVCEQAGQALHVSIAISDHQAPHLETELAGHILVLFGARRCRTLRVRTFAPPARGEMQPRT</sequence>
<dbReference type="OrthoDB" id="5302254at2759"/>
<dbReference type="Proteomes" id="UP000191408">
    <property type="component" value="Unassembled WGS sequence"/>
</dbReference>
<keyword evidence="1" id="KW-0833">Ubl conjugation pathway</keyword>
<gene>
    <name evidence="3" type="ORF">PENPOL_c027G06596</name>
</gene>
<evidence type="ECO:0000313" key="3">
    <source>
        <dbReference type="EMBL" id="OQD60140.1"/>
    </source>
</evidence>
<reference evidence="4" key="1">
    <citation type="journal article" date="2017" name="Nat. Microbiol.">
        <title>Global analysis of biosynthetic gene clusters reveals vast potential of secondary metabolite production in Penicillium species.</title>
        <authorList>
            <person name="Nielsen J.C."/>
            <person name="Grijseels S."/>
            <person name="Prigent S."/>
            <person name="Ji B."/>
            <person name="Dainat J."/>
            <person name="Nielsen K.F."/>
            <person name="Frisvad J.C."/>
            <person name="Workman M."/>
            <person name="Nielsen J."/>
        </authorList>
    </citation>
    <scope>NUCLEOTIDE SEQUENCE [LARGE SCALE GENOMIC DNA]</scope>
    <source>
        <strain evidence="4">IBT 4502</strain>
    </source>
</reference>
<dbReference type="GO" id="GO:0031145">
    <property type="term" value="P:anaphase-promoting complex-dependent catabolic process"/>
    <property type="evidence" value="ECO:0007669"/>
    <property type="project" value="InterPro"/>
</dbReference>
<keyword evidence="4" id="KW-1185">Reference proteome</keyword>
<proteinExistence type="predicted"/>
<comment type="caution">
    <text evidence="3">The sequence shown here is derived from an EMBL/GenBank/DDBJ whole genome shotgun (WGS) entry which is preliminary data.</text>
</comment>